<accession>A0ACA9PKB9</accession>
<protein>
    <submittedName>
        <fullName evidence="1">12142_t:CDS:1</fullName>
    </submittedName>
</protein>
<dbReference type="EMBL" id="CAJVPT010035923">
    <property type="protein sequence ID" value="CAG8712943.1"/>
    <property type="molecule type" value="Genomic_DNA"/>
</dbReference>
<dbReference type="Proteomes" id="UP000789525">
    <property type="component" value="Unassembled WGS sequence"/>
</dbReference>
<evidence type="ECO:0000313" key="2">
    <source>
        <dbReference type="Proteomes" id="UP000789525"/>
    </source>
</evidence>
<keyword evidence="2" id="KW-1185">Reference proteome</keyword>
<comment type="caution">
    <text evidence="1">The sequence shown here is derived from an EMBL/GenBank/DDBJ whole genome shotgun (WGS) entry which is preliminary data.</text>
</comment>
<proteinExistence type="predicted"/>
<evidence type="ECO:0000313" key="1">
    <source>
        <dbReference type="EMBL" id="CAG8712943.1"/>
    </source>
</evidence>
<sequence length="71" mass="8179">LEIPVCPLASFVPNNLTNSVRLKSSLKAGHLLMTCQYWLPTDLVFPVRPLALFVLNRAIEKLWRKKNYRLA</sequence>
<gene>
    <name evidence="1" type="ORF">ACOLOM_LOCUS10766</name>
</gene>
<name>A0ACA9PKB9_9GLOM</name>
<feature type="non-terminal residue" evidence="1">
    <location>
        <position position="1"/>
    </location>
</feature>
<reference evidence="1" key="1">
    <citation type="submission" date="2021-06" db="EMBL/GenBank/DDBJ databases">
        <authorList>
            <person name="Kallberg Y."/>
            <person name="Tangrot J."/>
            <person name="Rosling A."/>
        </authorList>
    </citation>
    <scope>NUCLEOTIDE SEQUENCE</scope>
    <source>
        <strain evidence="1">CL356</strain>
    </source>
</reference>
<organism evidence="1 2">
    <name type="scientific">Acaulospora colombiana</name>
    <dbReference type="NCBI Taxonomy" id="27376"/>
    <lineage>
        <taxon>Eukaryota</taxon>
        <taxon>Fungi</taxon>
        <taxon>Fungi incertae sedis</taxon>
        <taxon>Mucoromycota</taxon>
        <taxon>Glomeromycotina</taxon>
        <taxon>Glomeromycetes</taxon>
        <taxon>Diversisporales</taxon>
        <taxon>Acaulosporaceae</taxon>
        <taxon>Acaulospora</taxon>
    </lineage>
</organism>